<keyword evidence="6 13" id="KW-1133">Transmembrane helix</keyword>
<reference evidence="15" key="1">
    <citation type="submission" date="2020-01" db="EMBL/GenBank/DDBJ databases">
        <title>Caldichromatium gen. nov., sp. nov., a thermophilic purple sulfur bacterium member of the family Chromatiaceae isolated from Nakabusa hot spring, Japan.</title>
        <authorList>
            <person name="Saini M.K."/>
            <person name="Hanada S."/>
            <person name="Tank M."/>
        </authorList>
    </citation>
    <scope>NUCLEOTIDE SEQUENCE [LARGE SCALE GENOMIC DNA]</scope>
    <source>
        <strain evidence="15">No.7</strain>
    </source>
</reference>
<comment type="similarity">
    <text evidence="10">Belongs to the acyltransferase CrtO family.</text>
</comment>
<dbReference type="KEGG" id="cjap:GWK36_14530"/>
<dbReference type="UniPathway" id="UPA00029">
    <property type="reaction ID" value="UER00560"/>
</dbReference>
<evidence type="ECO:0000256" key="7">
    <source>
        <dbReference type="ARBA" id="ARBA00023136"/>
    </source>
</evidence>
<evidence type="ECO:0000256" key="4">
    <source>
        <dbReference type="ARBA" id="ARBA00022692"/>
    </source>
</evidence>
<evidence type="ECO:0000256" key="13">
    <source>
        <dbReference type="SAM" id="Phobius"/>
    </source>
</evidence>
<proteinExistence type="inferred from homology"/>
<dbReference type="Pfam" id="PF18927">
    <property type="entry name" value="CrtO"/>
    <property type="match status" value="1"/>
</dbReference>
<accession>A0A6G7VG37</accession>
<protein>
    <recommendedName>
        <fullName evidence="11">Glycosyl-4,4'-diaponeurosporenoate acyltransferase</fullName>
    </recommendedName>
</protein>
<evidence type="ECO:0000256" key="8">
    <source>
        <dbReference type="ARBA" id="ARBA00023315"/>
    </source>
</evidence>
<keyword evidence="4 13" id="KW-0812">Transmembrane</keyword>
<comment type="pathway">
    <text evidence="9">Carotenoid biosynthesis; staphyloxanthin biosynthesis; staphyloxanthin from farnesyl diphosphate: step 5/5.</text>
</comment>
<organism evidence="14 15">
    <name type="scientific">Caldichromatium japonicum</name>
    <dbReference type="NCBI Taxonomy" id="2699430"/>
    <lineage>
        <taxon>Bacteria</taxon>
        <taxon>Pseudomonadati</taxon>
        <taxon>Pseudomonadota</taxon>
        <taxon>Gammaproteobacteria</taxon>
        <taxon>Chromatiales</taxon>
        <taxon>Chromatiaceae</taxon>
        <taxon>Caldichromatium</taxon>
    </lineage>
</organism>
<dbReference type="InterPro" id="IPR044021">
    <property type="entry name" value="CrtO"/>
</dbReference>
<evidence type="ECO:0000256" key="1">
    <source>
        <dbReference type="ARBA" id="ARBA00004162"/>
    </source>
</evidence>
<comment type="function">
    <text evidence="12">Catalyzes the acylation of glycosyl-4,4'-diaponeurosporenoate, i.e. the esterification of glucose at the C6'' position with the carboxyl group of the C(15) fatty acid 12-methyltetradecanoic acid, to yield staphyloxanthin. This is the last step in the biosynthesis of this orange pigment, present in most staphylococci strains.</text>
</comment>
<dbReference type="Proteomes" id="UP000502699">
    <property type="component" value="Chromosome"/>
</dbReference>
<keyword evidence="7 13" id="KW-0472">Membrane</keyword>
<comment type="subcellular location">
    <subcellularLocation>
        <location evidence="1">Cell membrane</location>
        <topology evidence="1">Single-pass membrane protein</topology>
    </subcellularLocation>
</comment>
<evidence type="ECO:0000256" key="5">
    <source>
        <dbReference type="ARBA" id="ARBA00022729"/>
    </source>
</evidence>
<dbReference type="GO" id="GO:0005886">
    <property type="term" value="C:plasma membrane"/>
    <property type="evidence" value="ECO:0007669"/>
    <property type="project" value="UniProtKB-SubCell"/>
</dbReference>
<evidence type="ECO:0000256" key="12">
    <source>
        <dbReference type="ARBA" id="ARBA00025324"/>
    </source>
</evidence>
<evidence type="ECO:0000256" key="6">
    <source>
        <dbReference type="ARBA" id="ARBA00022989"/>
    </source>
</evidence>
<evidence type="ECO:0000256" key="10">
    <source>
        <dbReference type="ARBA" id="ARBA00023603"/>
    </source>
</evidence>
<keyword evidence="3" id="KW-0808">Transferase</keyword>
<keyword evidence="5" id="KW-0732">Signal</keyword>
<name>A0A6G7VG37_9GAMM</name>
<evidence type="ECO:0000256" key="11">
    <source>
        <dbReference type="ARBA" id="ARBA00023667"/>
    </source>
</evidence>
<evidence type="ECO:0000256" key="9">
    <source>
        <dbReference type="ARBA" id="ARBA00023588"/>
    </source>
</evidence>
<evidence type="ECO:0000256" key="2">
    <source>
        <dbReference type="ARBA" id="ARBA00022475"/>
    </source>
</evidence>
<dbReference type="EMBL" id="CP048029">
    <property type="protein sequence ID" value="QIK39009.1"/>
    <property type="molecule type" value="Genomic_DNA"/>
</dbReference>
<evidence type="ECO:0000313" key="14">
    <source>
        <dbReference type="EMBL" id="QIK39009.1"/>
    </source>
</evidence>
<keyword evidence="15" id="KW-1185">Reference proteome</keyword>
<evidence type="ECO:0000313" key="15">
    <source>
        <dbReference type="Proteomes" id="UP000502699"/>
    </source>
</evidence>
<keyword evidence="8" id="KW-0012">Acyltransferase</keyword>
<dbReference type="GO" id="GO:0016746">
    <property type="term" value="F:acyltransferase activity"/>
    <property type="evidence" value="ECO:0007669"/>
    <property type="project" value="UniProtKB-KW"/>
</dbReference>
<keyword evidence="2" id="KW-1003">Cell membrane</keyword>
<dbReference type="AlphaFoldDB" id="A0A6G7VG37"/>
<sequence length="164" mass="18927">MLSFIALCALLWIGFHLGAGYMVQRLPLAWIARLPIVGETYGWERGGRIYEPLGVRCWKIHLPDGGDLLEGGFAKRHLKGRDRAYLERFAQETSRAELGHWLTWALALSFFLWTPWWLVLIMVLYGGLINVPFILVQRYNRARIQRVIAGKQERSLASPHQAER</sequence>
<feature type="transmembrane region" description="Helical" evidence="13">
    <location>
        <begin position="116"/>
        <end position="136"/>
    </location>
</feature>
<gene>
    <name evidence="14" type="ORF">GWK36_14530</name>
</gene>
<evidence type="ECO:0000256" key="3">
    <source>
        <dbReference type="ARBA" id="ARBA00022679"/>
    </source>
</evidence>
<dbReference type="RefSeq" id="WP_166272230.1">
    <property type="nucleotide sequence ID" value="NZ_CP048029.1"/>
</dbReference>